<evidence type="ECO:0000259" key="8">
    <source>
        <dbReference type="PROSITE" id="PS51562"/>
    </source>
</evidence>
<gene>
    <name evidence="9" type="ORF">Edafosvirus6_5</name>
</gene>
<accession>A0A3G4ZTC6</accession>
<comment type="similarity">
    <text evidence="1">In the N-terminal section; belongs to the dsDNA virus mRNA guanylyltransferase family.</text>
</comment>
<dbReference type="SUPFAM" id="SSF53335">
    <property type="entry name" value="S-adenosyl-L-methionine-dependent methyltransferases"/>
    <property type="match status" value="1"/>
</dbReference>
<evidence type="ECO:0000313" key="9">
    <source>
        <dbReference type="EMBL" id="AYV78156.1"/>
    </source>
</evidence>
<keyword evidence="5" id="KW-0548">Nucleotidyltransferase</keyword>
<dbReference type="InterPro" id="IPR029063">
    <property type="entry name" value="SAM-dependent_MTases_sf"/>
</dbReference>
<keyword evidence="6" id="KW-0694">RNA-binding</keyword>
<reference evidence="9" key="1">
    <citation type="submission" date="2018-10" db="EMBL/GenBank/DDBJ databases">
        <title>Hidden diversity of soil giant viruses.</title>
        <authorList>
            <person name="Schulz F."/>
            <person name="Alteio L."/>
            <person name="Goudeau D."/>
            <person name="Ryan E.M."/>
            <person name="Malmstrom R.R."/>
            <person name="Blanchard J."/>
            <person name="Woyke T."/>
        </authorList>
    </citation>
    <scope>NUCLEOTIDE SEQUENCE</scope>
    <source>
        <strain evidence="9">EDV1</strain>
    </source>
</reference>
<dbReference type="GO" id="GO:0003723">
    <property type="term" value="F:RNA binding"/>
    <property type="evidence" value="ECO:0007669"/>
    <property type="project" value="UniProtKB-KW"/>
</dbReference>
<evidence type="ECO:0000256" key="7">
    <source>
        <dbReference type="ARBA" id="ARBA00044679"/>
    </source>
</evidence>
<evidence type="ECO:0000256" key="2">
    <source>
        <dbReference type="ARBA" id="ARBA00022603"/>
    </source>
</evidence>
<dbReference type="GO" id="GO:0004484">
    <property type="term" value="F:mRNA guanylyltransferase activity"/>
    <property type="evidence" value="ECO:0007669"/>
    <property type="project" value="UniProtKB-EC"/>
</dbReference>
<dbReference type="Gene3D" id="3.40.50.150">
    <property type="entry name" value="Vaccinia Virus protein VP39"/>
    <property type="match status" value="1"/>
</dbReference>
<dbReference type="PANTHER" id="PTHR12189:SF2">
    <property type="entry name" value="MRNA CAP GUANINE-N7 METHYLTRANSFERASE"/>
    <property type="match status" value="1"/>
</dbReference>
<keyword evidence="4" id="KW-0949">S-adenosyl-L-methionine</keyword>
<organism evidence="9">
    <name type="scientific">Edafosvirus sp</name>
    <dbReference type="NCBI Taxonomy" id="2487765"/>
    <lineage>
        <taxon>Viruses</taxon>
        <taxon>Varidnaviria</taxon>
        <taxon>Bamfordvirae</taxon>
        <taxon>Nucleocytoviricota</taxon>
        <taxon>Megaviricetes</taxon>
        <taxon>Imitervirales</taxon>
        <taxon>Mimiviridae</taxon>
        <taxon>Klosneuvirinae</taxon>
    </lineage>
</organism>
<keyword evidence="3 9" id="KW-0808">Transferase</keyword>
<sequence length="285" mass="33137">MNRKSSSIINIRLFHNWVKRELLNQSVSLLRSNNINEIALLDLAVGKGGDMQKWYDNKIYKVVGFDIDEKSIIEAKKRYGQLVHQLKRKKVHKLPQYEFHVLDLSKPFNIPKIKTILGSRLFQIISCNFAIHYFFDKFESLDTLIKIVGNFIDSGGFFIGTTMDGGKLRDLFENQNRKIVENTLFKIENQMIKLNAPYGNLYTVDLGKATDTEHYFAGNTSKEYLVDIEELKNVCKGNKLILIGTTEFQKWYNVYINNNSKNKLNDEEKAFSYLNFSFVFSAEIR</sequence>
<evidence type="ECO:0000256" key="6">
    <source>
        <dbReference type="ARBA" id="ARBA00022884"/>
    </source>
</evidence>
<name>A0A3G4ZTC6_9VIRU</name>
<evidence type="ECO:0000256" key="5">
    <source>
        <dbReference type="ARBA" id="ARBA00022695"/>
    </source>
</evidence>
<proteinExistence type="inferred from homology"/>
<comment type="catalytic activity">
    <reaction evidence="7">
        <text>a 5'-end diphospho-ribonucleoside in mRNA + GTP + H(+) = a 5'-end (5'-triphosphoguanosine)-ribonucleoside in mRNA + diphosphate</text>
        <dbReference type="Rhea" id="RHEA:67012"/>
        <dbReference type="Rhea" id="RHEA-COMP:17165"/>
        <dbReference type="Rhea" id="RHEA-COMP:17166"/>
        <dbReference type="ChEBI" id="CHEBI:15378"/>
        <dbReference type="ChEBI" id="CHEBI:33019"/>
        <dbReference type="ChEBI" id="CHEBI:37565"/>
        <dbReference type="ChEBI" id="CHEBI:167616"/>
        <dbReference type="ChEBI" id="CHEBI:167617"/>
        <dbReference type="EC" id="2.7.7.50"/>
    </reaction>
</comment>
<feature type="domain" description="MRNA cap 0 methyltransferase" evidence="8">
    <location>
        <begin position="6"/>
        <end position="283"/>
    </location>
</feature>
<dbReference type="EMBL" id="MK072071">
    <property type="protein sequence ID" value="AYV78156.1"/>
    <property type="molecule type" value="Genomic_DNA"/>
</dbReference>
<dbReference type="PROSITE" id="PS51562">
    <property type="entry name" value="RNA_CAP0_MT"/>
    <property type="match status" value="1"/>
</dbReference>
<evidence type="ECO:0000256" key="1">
    <source>
        <dbReference type="ARBA" id="ARBA00008556"/>
    </source>
</evidence>
<dbReference type="InterPro" id="IPR039753">
    <property type="entry name" value="RG7MT1"/>
</dbReference>
<dbReference type="CDD" id="cd02440">
    <property type="entry name" value="AdoMet_MTases"/>
    <property type="match status" value="1"/>
</dbReference>
<evidence type="ECO:0000256" key="3">
    <source>
        <dbReference type="ARBA" id="ARBA00022679"/>
    </source>
</evidence>
<protein>
    <submittedName>
        <fullName evidence="9">Putative mRNA cap guanine-N7 methyltransferase isoform X1</fullName>
    </submittedName>
</protein>
<dbReference type="InterPro" id="IPR004971">
    <property type="entry name" value="mRNA_G-N7_MeTrfase_dom"/>
</dbReference>
<keyword evidence="2 9" id="KW-0489">Methyltransferase</keyword>
<dbReference type="PANTHER" id="PTHR12189">
    <property type="entry name" value="MRNA GUANINE-7- METHYLTRANSFERASE"/>
    <property type="match status" value="1"/>
</dbReference>
<dbReference type="Pfam" id="PF03291">
    <property type="entry name" value="mRNA_G-N7_MeTrfase"/>
    <property type="match status" value="1"/>
</dbReference>
<evidence type="ECO:0000256" key="4">
    <source>
        <dbReference type="ARBA" id="ARBA00022691"/>
    </source>
</evidence>
<dbReference type="GO" id="GO:0004482">
    <property type="term" value="F:mRNA 5'-cap (guanine-N7-)-methyltransferase activity"/>
    <property type="evidence" value="ECO:0007669"/>
    <property type="project" value="InterPro"/>
</dbReference>